<reference evidence="1 2" key="1">
    <citation type="journal article" date="2015" name="Nature">
        <title>rRNA introns, odd ribosomes, and small enigmatic genomes across a large radiation of phyla.</title>
        <authorList>
            <person name="Brown C.T."/>
            <person name="Hug L.A."/>
            <person name="Thomas B.C."/>
            <person name="Sharon I."/>
            <person name="Castelle C.J."/>
            <person name="Singh A."/>
            <person name="Wilkins M.J."/>
            <person name="Williams K.H."/>
            <person name="Banfield J.F."/>
        </authorList>
    </citation>
    <scope>NUCLEOTIDE SEQUENCE [LARGE SCALE GENOMIC DNA]</scope>
</reference>
<protein>
    <submittedName>
        <fullName evidence="1">Uncharacterized protein</fullName>
    </submittedName>
</protein>
<sequence>MLFLCAEDLSQLQGDRKSEKVYDGARENHAKNAQWYLQQASEATLRIC</sequence>
<dbReference type="Proteomes" id="UP000034539">
    <property type="component" value="Unassembled WGS sequence"/>
</dbReference>
<evidence type="ECO:0000313" key="2">
    <source>
        <dbReference type="Proteomes" id="UP000034539"/>
    </source>
</evidence>
<dbReference type="EMBL" id="LBXN01000058">
    <property type="protein sequence ID" value="KKR31880.1"/>
    <property type="molecule type" value="Genomic_DNA"/>
</dbReference>
<comment type="caution">
    <text evidence="1">The sequence shown here is derived from an EMBL/GenBank/DDBJ whole genome shotgun (WGS) entry which is preliminary data.</text>
</comment>
<name>A0A0G0SAT8_9BACT</name>
<dbReference type="AlphaFoldDB" id="A0A0G0SAT8"/>
<evidence type="ECO:0000313" key="1">
    <source>
        <dbReference type="EMBL" id="KKR31880.1"/>
    </source>
</evidence>
<gene>
    <name evidence="1" type="ORF">UT63_C0058G0006</name>
</gene>
<proteinExistence type="predicted"/>
<organism evidence="1 2">
    <name type="scientific">Candidatus Gottesmanbacteria bacterium GW2011_GWC2_39_8</name>
    <dbReference type="NCBI Taxonomy" id="1618450"/>
    <lineage>
        <taxon>Bacteria</taxon>
        <taxon>Candidatus Gottesmaniibacteriota</taxon>
    </lineage>
</organism>
<accession>A0A0G0SAT8</accession>